<dbReference type="OrthoDB" id="1160937at2"/>
<protein>
    <recommendedName>
        <fullName evidence="3">Nucleotidyltransferase family protein</fullName>
    </recommendedName>
</protein>
<dbReference type="eggNOG" id="ENOG5032XT1">
    <property type="taxonomic scope" value="Bacteria"/>
</dbReference>
<evidence type="ECO:0000313" key="1">
    <source>
        <dbReference type="EMBL" id="SHH80479.1"/>
    </source>
</evidence>
<dbReference type="RefSeq" id="WP_073065905.1">
    <property type="nucleotide sequence ID" value="NZ_FQWT01000007.1"/>
</dbReference>
<accession>A0A1M5VYT5</accession>
<organism evidence="1 2">
    <name type="scientific">Chryseobacterium oranimense</name>
    <dbReference type="NCBI Taxonomy" id="421058"/>
    <lineage>
        <taxon>Bacteria</taxon>
        <taxon>Pseudomonadati</taxon>
        <taxon>Bacteroidota</taxon>
        <taxon>Flavobacteriia</taxon>
        <taxon>Flavobacteriales</taxon>
        <taxon>Weeksellaceae</taxon>
        <taxon>Chryseobacterium group</taxon>
        <taxon>Chryseobacterium</taxon>
    </lineage>
</organism>
<gene>
    <name evidence="1" type="ORF">SAMN05421866_3807</name>
</gene>
<evidence type="ECO:0008006" key="3">
    <source>
        <dbReference type="Google" id="ProtNLM"/>
    </source>
</evidence>
<dbReference type="AlphaFoldDB" id="A0A1M5VYT5"/>
<reference evidence="2" key="1">
    <citation type="submission" date="2016-11" db="EMBL/GenBank/DDBJ databases">
        <authorList>
            <person name="Varghese N."/>
            <person name="Submissions S."/>
        </authorList>
    </citation>
    <scope>NUCLEOTIDE SEQUENCE [LARGE SCALE GENOMIC DNA]</scope>
    <source>
        <strain evidence="2">DSM 19055</strain>
    </source>
</reference>
<keyword evidence="2" id="KW-1185">Reference proteome</keyword>
<dbReference type="SUPFAM" id="SSF81301">
    <property type="entry name" value="Nucleotidyltransferase"/>
    <property type="match status" value="1"/>
</dbReference>
<dbReference type="EMBL" id="FQWT01000007">
    <property type="protein sequence ID" value="SHH80479.1"/>
    <property type="molecule type" value="Genomic_DNA"/>
</dbReference>
<dbReference type="InterPro" id="IPR043519">
    <property type="entry name" value="NT_sf"/>
</dbReference>
<evidence type="ECO:0000313" key="2">
    <source>
        <dbReference type="Proteomes" id="UP000184047"/>
    </source>
</evidence>
<dbReference type="Gene3D" id="3.30.460.40">
    <property type="match status" value="1"/>
</dbReference>
<sequence length="183" mass="21333">MGAPHNIKRYGEVWPEFRILHGLEILNKLKKKVIISGGWAWHFMSQEGHTEYKHAHDHKDIDVFVTKENAAEAVIILQQEGFQKVWTRYDHLQSDENFRRYEKTIEPENGKSHRVTIDFFERKDLETIEINGFSVVKPELLLTFYRNIHSSDKCWAVMAAKELLQKGIDPIGHPALSAMPKLN</sequence>
<name>A0A1M5VYT5_9FLAO</name>
<dbReference type="STRING" id="421058.SAMN05421866_3807"/>
<proteinExistence type="predicted"/>
<dbReference type="Proteomes" id="UP000184047">
    <property type="component" value="Unassembled WGS sequence"/>
</dbReference>